<name>A0ABQ4C3I5_9ACTN</name>
<dbReference type="RefSeq" id="WP_203702798.1">
    <property type="nucleotide sequence ID" value="NZ_BAAALU010000004.1"/>
</dbReference>
<keyword evidence="4" id="KW-0472">Membrane</keyword>
<keyword evidence="3" id="KW-1133">Transmembrane helix</keyword>
<evidence type="ECO:0000259" key="5">
    <source>
        <dbReference type="Pfam" id="PF07291"/>
    </source>
</evidence>
<evidence type="ECO:0000256" key="1">
    <source>
        <dbReference type="ARBA" id="ARBA00004141"/>
    </source>
</evidence>
<evidence type="ECO:0000313" key="6">
    <source>
        <dbReference type="EMBL" id="GIF56845.1"/>
    </source>
</evidence>
<evidence type="ECO:0000256" key="2">
    <source>
        <dbReference type="ARBA" id="ARBA00022692"/>
    </source>
</evidence>
<dbReference type="EMBL" id="BONC01000017">
    <property type="protein sequence ID" value="GIF56845.1"/>
    <property type="molecule type" value="Genomic_DNA"/>
</dbReference>
<dbReference type="InterPro" id="IPR009908">
    <property type="entry name" value="Methylamine_util_MauE"/>
</dbReference>
<protein>
    <recommendedName>
        <fullName evidence="5">Methylamine utilisation protein MauE domain-containing protein</fullName>
    </recommendedName>
</protein>
<organism evidence="6 7">
    <name type="scientific">Asanoa iriomotensis</name>
    <dbReference type="NCBI Taxonomy" id="234613"/>
    <lineage>
        <taxon>Bacteria</taxon>
        <taxon>Bacillati</taxon>
        <taxon>Actinomycetota</taxon>
        <taxon>Actinomycetes</taxon>
        <taxon>Micromonosporales</taxon>
        <taxon>Micromonosporaceae</taxon>
        <taxon>Asanoa</taxon>
    </lineage>
</organism>
<comment type="subcellular location">
    <subcellularLocation>
        <location evidence="1">Membrane</location>
        <topology evidence="1">Multi-pass membrane protein</topology>
    </subcellularLocation>
</comment>
<keyword evidence="2" id="KW-0812">Transmembrane</keyword>
<evidence type="ECO:0000256" key="3">
    <source>
        <dbReference type="ARBA" id="ARBA00022989"/>
    </source>
</evidence>
<comment type="caution">
    <text evidence="6">The sequence shown here is derived from an EMBL/GenBank/DDBJ whole genome shotgun (WGS) entry which is preliminary data.</text>
</comment>
<dbReference type="Pfam" id="PF07291">
    <property type="entry name" value="MauE"/>
    <property type="match status" value="1"/>
</dbReference>
<keyword evidence="7" id="KW-1185">Reference proteome</keyword>
<proteinExistence type="predicted"/>
<gene>
    <name evidence="6" type="ORF">Air01nite_29400</name>
</gene>
<feature type="domain" description="Methylamine utilisation protein MauE" evidence="5">
    <location>
        <begin position="3"/>
        <end position="129"/>
    </location>
</feature>
<reference evidence="6 7" key="1">
    <citation type="submission" date="2021-01" db="EMBL/GenBank/DDBJ databases">
        <title>Whole genome shotgun sequence of Asanoa iriomotensis NBRC 100142.</title>
        <authorList>
            <person name="Komaki H."/>
            <person name="Tamura T."/>
        </authorList>
    </citation>
    <scope>NUCLEOTIDE SEQUENCE [LARGE SCALE GENOMIC DNA]</scope>
    <source>
        <strain evidence="6 7">NBRC 100142</strain>
    </source>
</reference>
<dbReference type="Proteomes" id="UP000624325">
    <property type="component" value="Unassembled WGS sequence"/>
</dbReference>
<evidence type="ECO:0000313" key="7">
    <source>
        <dbReference type="Proteomes" id="UP000624325"/>
    </source>
</evidence>
<evidence type="ECO:0000256" key="4">
    <source>
        <dbReference type="ARBA" id="ARBA00023136"/>
    </source>
</evidence>
<sequence length="269" mass="29057">MIAALQAPLVGIVLIWAARFKLFSRHAEASARRSALTRLVGENRALPAYRLLGGAELLIGAALILPPVLRLEGVAATTLTVGFLGYLIYAKRAAPDASCGCLSAATAPVAGRSIARSALLVPASLLAAWSATGWWTELTARPVAGAGLLMAELALVVMLSPELDHRWLLPLRQLWVNVTHPLRGGSGVPLLRSVQQLQQSRVFRRVGNLISSDVREHWDEDEWRMICYSARYQGRPATAVFAVPLRAYEPDSVRVALVDDRAGATLVTL</sequence>
<accession>A0ABQ4C3I5</accession>